<keyword evidence="3 5" id="KW-0067">ATP-binding</keyword>
<dbReference type="InterPro" id="IPR003439">
    <property type="entry name" value="ABC_transporter-like_ATP-bd"/>
</dbReference>
<dbReference type="CDD" id="cd03255">
    <property type="entry name" value="ABC_MJ0796_LolCDE_FtsE"/>
    <property type="match status" value="1"/>
</dbReference>
<proteinExistence type="predicted"/>
<organism evidence="5">
    <name type="scientific">Enterococcus casseliflavus</name>
    <name type="common">Enterococcus flavescens</name>
    <dbReference type="NCBI Taxonomy" id="37734"/>
    <lineage>
        <taxon>Bacteria</taxon>
        <taxon>Bacillati</taxon>
        <taxon>Bacillota</taxon>
        <taxon>Bacilli</taxon>
        <taxon>Lactobacillales</taxon>
        <taxon>Enterococcaceae</taxon>
        <taxon>Enterococcus</taxon>
    </lineage>
</organism>
<reference evidence="5" key="1">
    <citation type="submission" date="2020-08" db="EMBL/GenBank/DDBJ databases">
        <title>Novel genomic islands and a new vanD-subtype in the first VanD-type vancomycin resistant enterococci identified in Norway.</title>
        <authorList>
            <person name="Rubaye M.A.L."/>
            <person name="Janice J."/>
            <person name="Sundsfjord A."/>
            <person name="Hegstad K."/>
        </authorList>
    </citation>
    <scope>NUCLEOTIDE SEQUENCE</scope>
    <source>
        <strain evidence="5">KresVRE0003</strain>
    </source>
</reference>
<dbReference type="PROSITE" id="PS00211">
    <property type="entry name" value="ABC_TRANSPORTER_1"/>
    <property type="match status" value="1"/>
</dbReference>
<dbReference type="InterPro" id="IPR015854">
    <property type="entry name" value="ABC_transpr_LolD-like"/>
</dbReference>
<dbReference type="InterPro" id="IPR017871">
    <property type="entry name" value="ABC_transporter-like_CS"/>
</dbReference>
<sequence length="248" mass="27443">MDKLLQVENLNKDKILHKVSFEMKQGEMLAVMGPSGSGKSTLLYNVSGMDQPTGGKVWLGDTEITGLSEEAKADLRLHRMGFIFQQMNMIANLNILDNILLPVMQANKGKGGKSKSELIAEAKRRMRQLSISELGSRQITQVSGGQLQRACICRSIMNEPEILFADEPTGALNKSAAVEVVAELLKLNREGMSILMVTHDSKVASTCDRIMYLLDGSIRGELALGKLGSSMEKQREERVNKWLMDMGW</sequence>
<dbReference type="AlphaFoldDB" id="A0A8F5V7X1"/>
<keyword evidence="1" id="KW-0813">Transport</keyword>
<dbReference type="RefSeq" id="WP_103731732.1">
    <property type="nucleotide sequence ID" value="NZ_JABBNQ010000005.1"/>
</dbReference>
<dbReference type="PROSITE" id="PS50893">
    <property type="entry name" value="ABC_TRANSPORTER_2"/>
    <property type="match status" value="1"/>
</dbReference>
<accession>A0A8F5V7X1</accession>
<dbReference type="GO" id="GO:0016887">
    <property type="term" value="F:ATP hydrolysis activity"/>
    <property type="evidence" value="ECO:0007669"/>
    <property type="project" value="InterPro"/>
</dbReference>
<protein>
    <submittedName>
        <fullName evidence="5">ABC transporter ATP-binding protein</fullName>
    </submittedName>
</protein>
<evidence type="ECO:0000259" key="4">
    <source>
        <dbReference type="PROSITE" id="PS50893"/>
    </source>
</evidence>
<feature type="domain" description="ABC transporter" evidence="4">
    <location>
        <begin position="5"/>
        <end position="240"/>
    </location>
</feature>
<dbReference type="GO" id="GO:0005524">
    <property type="term" value="F:ATP binding"/>
    <property type="evidence" value="ECO:0007669"/>
    <property type="project" value="UniProtKB-KW"/>
</dbReference>
<evidence type="ECO:0000256" key="3">
    <source>
        <dbReference type="ARBA" id="ARBA00022840"/>
    </source>
</evidence>
<dbReference type="SMART" id="SM00382">
    <property type="entry name" value="AAA"/>
    <property type="match status" value="1"/>
</dbReference>
<keyword evidence="2" id="KW-0547">Nucleotide-binding</keyword>
<dbReference type="SUPFAM" id="SSF52540">
    <property type="entry name" value="P-loop containing nucleoside triphosphate hydrolases"/>
    <property type="match status" value="1"/>
</dbReference>
<dbReference type="Gene3D" id="3.40.50.300">
    <property type="entry name" value="P-loop containing nucleotide triphosphate hydrolases"/>
    <property type="match status" value="1"/>
</dbReference>
<dbReference type="PANTHER" id="PTHR24220">
    <property type="entry name" value="IMPORT ATP-BINDING PROTEIN"/>
    <property type="match status" value="1"/>
</dbReference>
<dbReference type="GO" id="GO:0005886">
    <property type="term" value="C:plasma membrane"/>
    <property type="evidence" value="ECO:0007669"/>
    <property type="project" value="TreeGrafter"/>
</dbReference>
<gene>
    <name evidence="5" type="ORF">Tn6713_000085</name>
</gene>
<name>A0A8F5V7X1_ENTCA</name>
<dbReference type="InterPro" id="IPR003593">
    <property type="entry name" value="AAA+_ATPase"/>
</dbReference>
<evidence type="ECO:0000313" key="5">
    <source>
        <dbReference type="EMBL" id="QXO84853.1"/>
    </source>
</evidence>
<dbReference type="Pfam" id="PF00005">
    <property type="entry name" value="ABC_tran"/>
    <property type="match status" value="1"/>
</dbReference>
<dbReference type="GO" id="GO:0022857">
    <property type="term" value="F:transmembrane transporter activity"/>
    <property type="evidence" value="ECO:0007669"/>
    <property type="project" value="TreeGrafter"/>
</dbReference>
<dbReference type="InterPro" id="IPR017911">
    <property type="entry name" value="MacB-like_ATP-bd"/>
</dbReference>
<dbReference type="InterPro" id="IPR027417">
    <property type="entry name" value="P-loop_NTPase"/>
</dbReference>
<evidence type="ECO:0000256" key="2">
    <source>
        <dbReference type="ARBA" id="ARBA00022741"/>
    </source>
</evidence>
<evidence type="ECO:0000256" key="1">
    <source>
        <dbReference type="ARBA" id="ARBA00022448"/>
    </source>
</evidence>
<dbReference type="EMBL" id="MT951617">
    <property type="protein sequence ID" value="QXO84853.1"/>
    <property type="molecule type" value="Genomic_DNA"/>
</dbReference>